<dbReference type="Pfam" id="PF01425">
    <property type="entry name" value="Amidase"/>
    <property type="match status" value="1"/>
</dbReference>
<proteinExistence type="inferred from homology"/>
<dbReference type="InterPro" id="IPR023631">
    <property type="entry name" value="Amidase_dom"/>
</dbReference>
<dbReference type="InterPro" id="IPR036928">
    <property type="entry name" value="AS_sf"/>
</dbReference>
<dbReference type="PROSITE" id="PS00571">
    <property type="entry name" value="AMIDASES"/>
    <property type="match status" value="1"/>
</dbReference>
<protein>
    <recommendedName>
        <fullName evidence="3">amidase</fullName>
        <ecNumber evidence="3">3.5.1.4</ecNumber>
    </recommendedName>
</protein>
<comment type="similarity">
    <text evidence="2">Belongs to the amidase family.</text>
</comment>
<evidence type="ECO:0000313" key="9">
    <source>
        <dbReference type="Proteomes" id="UP001219568"/>
    </source>
</evidence>
<organism evidence="8 9">
    <name type="scientific">Penicillium canescens</name>
    <dbReference type="NCBI Taxonomy" id="5083"/>
    <lineage>
        <taxon>Eukaryota</taxon>
        <taxon>Fungi</taxon>
        <taxon>Dikarya</taxon>
        <taxon>Ascomycota</taxon>
        <taxon>Pezizomycotina</taxon>
        <taxon>Eurotiomycetes</taxon>
        <taxon>Eurotiomycetidae</taxon>
        <taxon>Eurotiales</taxon>
        <taxon>Aspergillaceae</taxon>
        <taxon>Penicillium</taxon>
    </lineage>
</organism>
<dbReference type="InterPro" id="IPR020556">
    <property type="entry name" value="Amidase_CS"/>
</dbReference>
<feature type="binding site" evidence="6">
    <location>
        <begin position="230"/>
        <end position="233"/>
    </location>
    <ligand>
        <name>substrate</name>
    </ligand>
</feature>
<feature type="binding site" evidence="6">
    <location>
        <position position="183"/>
    </location>
    <ligand>
        <name>substrate</name>
    </ligand>
</feature>
<evidence type="ECO:0000256" key="4">
    <source>
        <dbReference type="ARBA" id="ARBA00022801"/>
    </source>
</evidence>
<feature type="active site" description="Acyl-ester intermediate" evidence="5">
    <location>
        <position position="233"/>
    </location>
</feature>
<keyword evidence="9" id="KW-1185">Reference proteome</keyword>
<dbReference type="PIRSF" id="PIRSF001221">
    <property type="entry name" value="Amidase_fungi"/>
    <property type="match status" value="1"/>
</dbReference>
<evidence type="ECO:0000259" key="7">
    <source>
        <dbReference type="Pfam" id="PF01425"/>
    </source>
</evidence>
<evidence type="ECO:0000256" key="6">
    <source>
        <dbReference type="PIRSR" id="PIRSR001221-2"/>
    </source>
</evidence>
<evidence type="ECO:0000256" key="1">
    <source>
        <dbReference type="ARBA" id="ARBA00001311"/>
    </source>
</evidence>
<evidence type="ECO:0000256" key="3">
    <source>
        <dbReference type="ARBA" id="ARBA00012922"/>
    </source>
</evidence>
<comment type="caution">
    <text evidence="8">The sequence shown here is derived from an EMBL/GenBank/DDBJ whole genome shotgun (WGS) entry which is preliminary data.</text>
</comment>
<evidence type="ECO:0000256" key="2">
    <source>
        <dbReference type="ARBA" id="ARBA00009199"/>
    </source>
</evidence>
<dbReference type="SUPFAM" id="SSF75304">
    <property type="entry name" value="Amidase signature (AS) enzymes"/>
    <property type="match status" value="1"/>
</dbReference>
<feature type="active site" description="Charge relay system" evidence="5">
    <location>
        <position position="133"/>
    </location>
</feature>
<comment type="catalytic activity">
    <reaction evidence="1">
        <text>a monocarboxylic acid amide + H2O = a monocarboxylate + NH4(+)</text>
        <dbReference type="Rhea" id="RHEA:12020"/>
        <dbReference type="ChEBI" id="CHEBI:15377"/>
        <dbReference type="ChEBI" id="CHEBI:28938"/>
        <dbReference type="ChEBI" id="CHEBI:35757"/>
        <dbReference type="ChEBI" id="CHEBI:83628"/>
        <dbReference type="EC" id="3.5.1.4"/>
    </reaction>
</comment>
<dbReference type="PANTHER" id="PTHR46072">
    <property type="entry name" value="AMIDASE-RELATED-RELATED"/>
    <property type="match status" value="1"/>
</dbReference>
<feature type="domain" description="Amidase" evidence="7">
    <location>
        <begin position="77"/>
        <end position="355"/>
    </location>
</feature>
<dbReference type="AlphaFoldDB" id="A0AAD6N656"/>
<evidence type="ECO:0000313" key="8">
    <source>
        <dbReference type="EMBL" id="KAJ6034207.1"/>
    </source>
</evidence>
<keyword evidence="4" id="KW-0378">Hydrolase</keyword>
<evidence type="ECO:0000256" key="5">
    <source>
        <dbReference type="PIRSR" id="PIRSR001221-1"/>
    </source>
</evidence>
<name>A0AAD6N656_PENCN</name>
<reference evidence="8" key="1">
    <citation type="journal article" date="2023" name="IMA Fungus">
        <title>Comparative genomic study of the Penicillium genus elucidates a diverse pangenome and 15 lateral gene transfer events.</title>
        <authorList>
            <person name="Petersen C."/>
            <person name="Sorensen T."/>
            <person name="Nielsen M.R."/>
            <person name="Sondergaard T.E."/>
            <person name="Sorensen J.L."/>
            <person name="Fitzpatrick D.A."/>
            <person name="Frisvad J.C."/>
            <person name="Nielsen K.L."/>
        </authorList>
    </citation>
    <scope>NUCLEOTIDE SEQUENCE</scope>
    <source>
        <strain evidence="8">IBT 15450</strain>
    </source>
</reference>
<accession>A0AAD6N656</accession>
<dbReference type="GO" id="GO:0004040">
    <property type="term" value="F:amidase activity"/>
    <property type="evidence" value="ECO:0007669"/>
    <property type="project" value="UniProtKB-EC"/>
</dbReference>
<gene>
    <name evidence="8" type="ORF">N7460_008382</name>
</gene>
<feature type="active site" description="Charge relay system" evidence="5">
    <location>
        <position position="209"/>
    </location>
</feature>
<dbReference type="EC" id="3.5.1.4" evidence="3"/>
<feature type="binding site" evidence="6">
    <location>
        <position position="209"/>
    </location>
    <ligand>
        <name>substrate</name>
    </ligand>
</feature>
<sequence>MKIPDWQQKAEAKRSEAAAKIPQEWQIPKSILEKSHSPFDILRNSGILSEREITITEDHDATDLVRKLASREYSSLEVTTAFAKRAAIAQQLTSCLTETFFDVALQRAQELDEYLERTGKTVGPFHGLPISIKESFSVTGVPTTLGFVSFLDRPVSTKNSALVEVLLAAGAVLYVKTNIPQTMMTADSHNNVFGRVLNPYGKDITAGGSSGGEGCLVALRGSPLGVGTDIAGSIRIPALCCGLVGFKPTVGRVPYGGQTSAARPGMVGVAPTAGPICHSARDAELFLRVVFNSNAADLDDGALGISWTEPKPSSILTIGIMPEDPERPIHPPMKRVLADAVHSLTAAGHRVVDLTKKMTFVSKACEVSWEYFSMDPDRTPLGHIARGGEPPIPSLHFKYNLDGTGPEPDLRKLFELNVARNEITAQMRELFVENQLDVILGPGYQSCAVAHDAYGLPMYTVLANLVDVGCHIHVYRSFTDNSKYPACVLPIGSANEAADKAFIREVDYVPPYQPQMIEGAPCHVQVIGRRLKDEILAHAVSAIERAFQ</sequence>
<dbReference type="PANTHER" id="PTHR46072:SF5">
    <property type="entry name" value="GENERAL AMIDASE-C"/>
    <property type="match status" value="1"/>
</dbReference>
<dbReference type="Gene3D" id="3.90.1300.10">
    <property type="entry name" value="Amidase signature (AS) domain"/>
    <property type="match status" value="1"/>
</dbReference>
<dbReference type="EMBL" id="JAQJZL010000010">
    <property type="protein sequence ID" value="KAJ6034207.1"/>
    <property type="molecule type" value="Genomic_DNA"/>
</dbReference>
<reference evidence="8" key="2">
    <citation type="submission" date="2023-01" db="EMBL/GenBank/DDBJ databases">
        <authorList>
            <person name="Petersen C."/>
        </authorList>
    </citation>
    <scope>NUCLEOTIDE SEQUENCE</scope>
    <source>
        <strain evidence="8">IBT 15450</strain>
    </source>
</reference>
<dbReference type="Proteomes" id="UP001219568">
    <property type="component" value="Unassembled WGS sequence"/>
</dbReference>